<evidence type="ECO:0000313" key="2">
    <source>
        <dbReference type="Proteomes" id="UP001652625"/>
    </source>
</evidence>
<sequence length="928" mass="105676">METLEHDIVCLVDSLKYLKDDIHQQVQALEYLSNMCLEDKGGYFFQKVGGLSVVLKMIFDKNQNPLVLQKSFLTLGNASLANDENKNILNTDHLMYHIKTMLMKDSTHKLIAASSYLLACICSGSEKAQNRARKCKCLESLVMLYRHFHPNGEISECSLDEQWFEKAGSQTPIVLTHISHALKSIISKPTNKENQLLCSKLLTLAINTFMCGHITLKAEALCFISDCVYENAKALQIFNMVGGIRCLAKVLKQQLNDVMEVDLLPCILDTLTIVFTDCNSNKDCASEMGIVNDLVDCLRLKIIHNVQLKCLICIAECVHENEKCQKAFLQSNGIPVVIGLMSTKQDETVSKVGMTILQSCVANITDYGDTNISDMNMSLGVSKLLNFFGNEKQILQKPDYNKNKSSYNNINFEEKENITNKKQNCSKLEQKEKIIKMMKFNVDKDASNKGCEQEMIGLLLEQKKIMQNFQKDFYKFKEEVKASDLTSANIDFEKINRSLTDDGLSSTPKRRPLLFSSSTKRNIYSLDNVVTSQVYDTNQIPGRTQLNLNTSVENFNNECLVCDERPALIKKQAISHNNIYPATENKDKIDFKMIPPFNLTMDVIEKVQKWRQECPTSNFHQNFDDYNDDQSKSFKVPTDSMILKKKNLSKFNENFQENCSHGSVTPSICLLRKPTEEIQCAPRKPPITKRRRLINFDFEQFSTPEHNTNCLDTTKRALNFARFSNLEKINFSSNSNLNLQSQADDSECVSATVKNVSMPNEMKVKEKNSSQCIACNPFNRFNIVSVNSRNLYSLLKQSSSTCLFHEEFVRKCLNWKYGTLHSSMFDISNVSLSNNSVTKSISKVQTKNFIFDDDVKSFASLASTGISVASRRRSRQDYSKEEVNYILEGVERYGTRWTAILNSYPFKNGRQATDLRGKYKQIKKLNIL</sequence>
<accession>A0ABM4BF76</accession>
<dbReference type="RefSeq" id="XP_065647624.1">
    <property type="nucleotide sequence ID" value="XM_065791552.1"/>
</dbReference>
<dbReference type="PANTHER" id="PTHR14014">
    <property type="entry name" value="TELOMERE REPEATS-BINDING BOUQUET FORMATION PROTEIN 1"/>
    <property type="match status" value="1"/>
</dbReference>
<dbReference type="PANTHER" id="PTHR14014:SF0">
    <property type="entry name" value="TELOMERE REPEATS-BINDING BOUQUET FORMATION PROTEIN 1"/>
    <property type="match status" value="1"/>
</dbReference>
<gene>
    <name evidence="3 4" type="primary">LOC101241833</name>
</gene>
<protein>
    <submittedName>
        <fullName evidence="3 4">Uncharacterized protein LOC101241833 isoform X2</fullName>
    </submittedName>
</protein>
<evidence type="ECO:0000259" key="1">
    <source>
        <dbReference type="SMART" id="SM00717"/>
    </source>
</evidence>
<evidence type="ECO:0000313" key="4">
    <source>
        <dbReference type="RefSeq" id="XP_065647625.1"/>
    </source>
</evidence>
<dbReference type="Gene3D" id="1.10.10.60">
    <property type="entry name" value="Homeodomain-like"/>
    <property type="match status" value="1"/>
</dbReference>
<dbReference type="InterPro" id="IPR011989">
    <property type="entry name" value="ARM-like"/>
</dbReference>
<proteinExistence type="predicted"/>
<dbReference type="SUPFAM" id="SSF48371">
    <property type="entry name" value="ARM repeat"/>
    <property type="match status" value="1"/>
</dbReference>
<dbReference type="InterPro" id="IPR016024">
    <property type="entry name" value="ARM-type_fold"/>
</dbReference>
<organism evidence="2 3">
    <name type="scientific">Hydra vulgaris</name>
    <name type="common">Hydra</name>
    <name type="synonym">Hydra attenuata</name>
    <dbReference type="NCBI Taxonomy" id="6087"/>
    <lineage>
        <taxon>Eukaryota</taxon>
        <taxon>Metazoa</taxon>
        <taxon>Cnidaria</taxon>
        <taxon>Hydrozoa</taxon>
        <taxon>Hydroidolina</taxon>
        <taxon>Anthoathecata</taxon>
        <taxon>Aplanulata</taxon>
        <taxon>Hydridae</taxon>
        <taxon>Hydra</taxon>
    </lineage>
</organism>
<dbReference type="InterPro" id="IPR009057">
    <property type="entry name" value="Homeodomain-like_sf"/>
</dbReference>
<name>A0ABM4BF76_HYDVU</name>
<evidence type="ECO:0000313" key="3">
    <source>
        <dbReference type="RefSeq" id="XP_065647624.1"/>
    </source>
</evidence>
<dbReference type="SMART" id="SM00717">
    <property type="entry name" value="SANT"/>
    <property type="match status" value="1"/>
</dbReference>
<dbReference type="Gene3D" id="1.25.10.10">
    <property type="entry name" value="Leucine-rich Repeat Variant"/>
    <property type="match status" value="2"/>
</dbReference>
<dbReference type="RefSeq" id="XP_065647625.1">
    <property type="nucleotide sequence ID" value="XM_065791553.1"/>
</dbReference>
<dbReference type="InterPro" id="IPR042359">
    <property type="entry name" value="TERB1"/>
</dbReference>
<feature type="domain" description="Myb-like" evidence="1">
    <location>
        <begin position="874"/>
        <end position="925"/>
    </location>
</feature>
<dbReference type="Proteomes" id="UP001652625">
    <property type="component" value="Chromosome 02"/>
</dbReference>
<dbReference type="SUPFAM" id="SSF46689">
    <property type="entry name" value="Homeodomain-like"/>
    <property type="match status" value="1"/>
</dbReference>
<dbReference type="GeneID" id="101241833"/>
<dbReference type="InterPro" id="IPR001005">
    <property type="entry name" value="SANT/Myb"/>
</dbReference>
<keyword evidence="2" id="KW-1185">Reference proteome</keyword>
<reference evidence="2 3" key="1">
    <citation type="submission" date="2025-05" db="UniProtKB">
        <authorList>
            <consortium name="RefSeq"/>
        </authorList>
    </citation>
    <scope>NUCLEOTIDE SEQUENCE [LARGE SCALE GENOMIC DNA]</scope>
</reference>